<feature type="transmembrane region" description="Helical" evidence="2">
    <location>
        <begin position="82"/>
        <end position="109"/>
    </location>
</feature>
<reference evidence="4" key="4">
    <citation type="journal article" date="2015" name="G3 (Bethesda)">
        <title>Genome sequences of three phytopathogenic species of the Magnaporthaceae family of fungi.</title>
        <authorList>
            <person name="Okagaki L.H."/>
            <person name="Nunes C.C."/>
            <person name="Sailsbery J."/>
            <person name="Clay B."/>
            <person name="Brown D."/>
            <person name="John T."/>
            <person name="Oh Y."/>
            <person name="Young N."/>
            <person name="Fitzgerald M."/>
            <person name="Haas B.J."/>
            <person name="Zeng Q."/>
            <person name="Young S."/>
            <person name="Adiconis X."/>
            <person name="Fan L."/>
            <person name="Levin J.Z."/>
            <person name="Mitchell T.K."/>
            <person name="Okubara P.A."/>
            <person name="Farman M.L."/>
            <person name="Kohn L.M."/>
            <person name="Birren B."/>
            <person name="Ma L.-J."/>
            <person name="Dean R.A."/>
        </authorList>
    </citation>
    <scope>NUCLEOTIDE SEQUENCE</scope>
    <source>
        <strain evidence="4">R3-111a-1</strain>
    </source>
</reference>
<feature type="transmembrane region" description="Helical" evidence="2">
    <location>
        <begin position="48"/>
        <end position="70"/>
    </location>
</feature>
<dbReference type="EnsemblFungi" id="EJT71271">
    <property type="protein sequence ID" value="EJT71271"/>
    <property type="gene ID" value="GGTG_10530"/>
</dbReference>
<organism evidence="3">
    <name type="scientific">Gaeumannomyces tritici (strain R3-111a-1)</name>
    <name type="common">Wheat and barley take-all root rot fungus</name>
    <name type="synonym">Gaeumannomyces graminis var. tritici</name>
    <dbReference type="NCBI Taxonomy" id="644352"/>
    <lineage>
        <taxon>Eukaryota</taxon>
        <taxon>Fungi</taxon>
        <taxon>Dikarya</taxon>
        <taxon>Ascomycota</taxon>
        <taxon>Pezizomycotina</taxon>
        <taxon>Sordariomycetes</taxon>
        <taxon>Sordariomycetidae</taxon>
        <taxon>Magnaporthales</taxon>
        <taxon>Magnaporthaceae</taxon>
        <taxon>Gaeumannomyces</taxon>
    </lineage>
</organism>
<reference evidence="4" key="5">
    <citation type="submission" date="2018-04" db="UniProtKB">
        <authorList>
            <consortium name="EnsemblFungi"/>
        </authorList>
    </citation>
    <scope>IDENTIFICATION</scope>
    <source>
        <strain evidence="4">R3-111a-1</strain>
    </source>
</reference>
<dbReference type="Proteomes" id="UP000006039">
    <property type="component" value="Unassembled WGS sequence"/>
</dbReference>
<gene>
    <name evidence="4" type="primary">20350988</name>
    <name evidence="3" type="ORF">GGTG_10530</name>
</gene>
<dbReference type="AlphaFoldDB" id="J3PAK5"/>
<dbReference type="EMBL" id="GL385400">
    <property type="protein sequence ID" value="EJT71271.1"/>
    <property type="molecule type" value="Genomic_DNA"/>
</dbReference>
<feature type="region of interest" description="Disordered" evidence="1">
    <location>
        <begin position="1"/>
        <end position="40"/>
    </location>
</feature>
<keyword evidence="5" id="KW-1185">Reference proteome</keyword>
<dbReference type="InterPro" id="IPR021514">
    <property type="entry name" value="DUF3176"/>
</dbReference>
<dbReference type="GeneID" id="20350988"/>
<evidence type="ECO:0000313" key="3">
    <source>
        <dbReference type="EMBL" id="EJT71271.1"/>
    </source>
</evidence>
<evidence type="ECO:0000256" key="2">
    <source>
        <dbReference type="SAM" id="Phobius"/>
    </source>
</evidence>
<evidence type="ECO:0000256" key="1">
    <source>
        <dbReference type="SAM" id="MobiDB-lite"/>
    </source>
</evidence>
<dbReference type="OrthoDB" id="5376804at2759"/>
<dbReference type="STRING" id="644352.J3PAK5"/>
<keyword evidence="2" id="KW-0812">Transmembrane</keyword>
<protein>
    <submittedName>
        <fullName evidence="3 4">Uncharacterized protein</fullName>
    </submittedName>
</protein>
<dbReference type="RefSeq" id="XP_009226668.1">
    <property type="nucleotide sequence ID" value="XM_009228404.1"/>
</dbReference>
<proteinExistence type="predicted"/>
<keyword evidence="2" id="KW-0472">Membrane</keyword>
<evidence type="ECO:0000313" key="4">
    <source>
        <dbReference type="EnsemblFungi" id="EJT71271"/>
    </source>
</evidence>
<accession>J3PAK5</accession>
<dbReference type="PANTHER" id="PTHR35394:SF5">
    <property type="entry name" value="DUF3176 DOMAIN-CONTAINING PROTEIN"/>
    <property type="match status" value="1"/>
</dbReference>
<reference evidence="3" key="3">
    <citation type="submission" date="2010-09" db="EMBL/GenBank/DDBJ databases">
        <title>Annotation of Gaeumannomyces graminis var. tritici R3-111a-1.</title>
        <authorList>
            <consortium name="The Broad Institute Genome Sequencing Platform"/>
            <person name="Ma L.-J."/>
            <person name="Dead R."/>
            <person name="Young S.K."/>
            <person name="Zeng Q."/>
            <person name="Gargeya S."/>
            <person name="Fitzgerald M."/>
            <person name="Haas B."/>
            <person name="Abouelleil A."/>
            <person name="Alvarado L."/>
            <person name="Arachchi H.M."/>
            <person name="Berlin A."/>
            <person name="Brown A."/>
            <person name="Chapman S.B."/>
            <person name="Chen Z."/>
            <person name="Dunbar C."/>
            <person name="Freedman E."/>
            <person name="Gearin G."/>
            <person name="Gellesch M."/>
            <person name="Goldberg J."/>
            <person name="Griggs A."/>
            <person name="Gujja S."/>
            <person name="Heiman D."/>
            <person name="Howarth C."/>
            <person name="Larson L."/>
            <person name="Lui A."/>
            <person name="MacDonald P.J.P."/>
            <person name="Mehta T."/>
            <person name="Montmayeur A."/>
            <person name="Murphy C."/>
            <person name="Neiman D."/>
            <person name="Pearson M."/>
            <person name="Priest M."/>
            <person name="Roberts A."/>
            <person name="Saif S."/>
            <person name="Shea T."/>
            <person name="Shenoy N."/>
            <person name="Sisk P."/>
            <person name="Stolte C."/>
            <person name="Sykes S."/>
            <person name="Yandava C."/>
            <person name="Wortman J."/>
            <person name="Nusbaum C."/>
            <person name="Birren B."/>
        </authorList>
    </citation>
    <scope>NUCLEOTIDE SEQUENCE</scope>
    <source>
        <strain evidence="3">R3-111a-1</strain>
    </source>
</reference>
<reference evidence="5" key="1">
    <citation type="submission" date="2010-07" db="EMBL/GenBank/DDBJ databases">
        <title>The genome sequence of Gaeumannomyces graminis var. tritici strain R3-111a-1.</title>
        <authorList>
            <consortium name="The Broad Institute Genome Sequencing Platform"/>
            <person name="Ma L.-J."/>
            <person name="Dead R."/>
            <person name="Young S."/>
            <person name="Zeng Q."/>
            <person name="Koehrsen M."/>
            <person name="Alvarado L."/>
            <person name="Berlin A."/>
            <person name="Chapman S.B."/>
            <person name="Chen Z."/>
            <person name="Freedman E."/>
            <person name="Gellesch M."/>
            <person name="Goldberg J."/>
            <person name="Griggs A."/>
            <person name="Gujja S."/>
            <person name="Heilman E.R."/>
            <person name="Heiman D."/>
            <person name="Hepburn T."/>
            <person name="Howarth C."/>
            <person name="Jen D."/>
            <person name="Larson L."/>
            <person name="Mehta T."/>
            <person name="Neiman D."/>
            <person name="Pearson M."/>
            <person name="Roberts A."/>
            <person name="Saif S."/>
            <person name="Shea T."/>
            <person name="Shenoy N."/>
            <person name="Sisk P."/>
            <person name="Stolte C."/>
            <person name="Sykes S."/>
            <person name="Walk T."/>
            <person name="White J."/>
            <person name="Yandava C."/>
            <person name="Haas B."/>
            <person name="Nusbaum C."/>
            <person name="Birren B."/>
        </authorList>
    </citation>
    <scope>NUCLEOTIDE SEQUENCE [LARGE SCALE GENOMIC DNA]</scope>
    <source>
        <strain evidence="5">R3-111a-1</strain>
    </source>
</reference>
<name>J3PAK5_GAET3</name>
<dbReference type="PANTHER" id="PTHR35394">
    <property type="entry name" value="DUF3176 DOMAIN-CONTAINING PROTEIN"/>
    <property type="match status" value="1"/>
</dbReference>
<dbReference type="eggNOG" id="ENOG502SP41">
    <property type="taxonomic scope" value="Eukaryota"/>
</dbReference>
<dbReference type="Pfam" id="PF11374">
    <property type="entry name" value="DUF3176"/>
    <property type="match status" value="1"/>
</dbReference>
<keyword evidence="2" id="KW-1133">Transmembrane helix</keyword>
<reference evidence="3" key="2">
    <citation type="submission" date="2010-07" db="EMBL/GenBank/DDBJ databases">
        <authorList>
            <consortium name="The Broad Institute Genome Sequencing Platform"/>
            <consortium name="Broad Institute Genome Sequencing Center for Infectious Disease"/>
            <person name="Ma L.-J."/>
            <person name="Dead R."/>
            <person name="Young S."/>
            <person name="Zeng Q."/>
            <person name="Koehrsen M."/>
            <person name="Alvarado L."/>
            <person name="Berlin A."/>
            <person name="Chapman S.B."/>
            <person name="Chen Z."/>
            <person name="Freedman E."/>
            <person name="Gellesch M."/>
            <person name="Goldberg J."/>
            <person name="Griggs A."/>
            <person name="Gujja S."/>
            <person name="Heilman E.R."/>
            <person name="Heiman D."/>
            <person name="Hepburn T."/>
            <person name="Howarth C."/>
            <person name="Jen D."/>
            <person name="Larson L."/>
            <person name="Mehta T."/>
            <person name="Neiman D."/>
            <person name="Pearson M."/>
            <person name="Roberts A."/>
            <person name="Saif S."/>
            <person name="Shea T."/>
            <person name="Shenoy N."/>
            <person name="Sisk P."/>
            <person name="Stolte C."/>
            <person name="Sykes S."/>
            <person name="Walk T."/>
            <person name="White J."/>
            <person name="Yandava C."/>
            <person name="Haas B."/>
            <person name="Nusbaum C."/>
            <person name="Birren B."/>
        </authorList>
    </citation>
    <scope>NUCLEOTIDE SEQUENCE</scope>
    <source>
        <strain evidence="3">R3-111a-1</strain>
    </source>
</reference>
<sequence>MNRSPEYDSPLDSPLMKSSAVRAKSHKEHGSGDSESAQSRRRKQPWPWWWETLAIAASVLCTAGIVAVLARMNGRPLANWDFILGLPATIAVFSTAAKSLAVVALTASIGQSKWLHFRAAPRPLRDLDRFDEASRGPMGSLKLVGAGPWGLATIGALATVLALGFDVFVQQLVRLETRDVPFDDARAVLGLSHDYITGAKIPAGLDLSSAKSRIEGSTVDVSMQGAIYRGLFGLDSPTLSRCPGSCSWDGPHVSLGFMSTCYNVTEAALDSIDRSIFTNWTTSVDNLSLVTPGGVNMAVGFSPTSWQTVISVNSTTLLKDSRWYSERSSTRPVPPLKPERPDIVRVAMLRTASDRTNYIVNPDQMEIIECDISLAARRFSNVTVSGGVLLIGAEENILMTPGDPTFVRGHGYITTMLNQTHLPVLRINVADIFAISEFFLSPRFVGSFYDGLSLTTQLGAPTGVGSAFKSGNMTQIVHNMTRSMSDQLRSTFNVTAPGRTIRQVAFVQVQWVWLVLPLAVQLASALLLGLVLARTAAWRDLQPWKSSSVAVLLHRVSDYGQPGGAATLQPEVQDMGELKRRAASIKARLG</sequence>
<evidence type="ECO:0000313" key="5">
    <source>
        <dbReference type="Proteomes" id="UP000006039"/>
    </source>
</evidence>
<dbReference type="VEuPathDB" id="FungiDB:GGTG_10530"/>
<feature type="transmembrane region" description="Helical" evidence="2">
    <location>
        <begin position="511"/>
        <end position="533"/>
    </location>
</feature>
<dbReference type="HOGENOM" id="CLU_015092_4_3_1"/>
<feature type="transmembrane region" description="Helical" evidence="2">
    <location>
        <begin position="143"/>
        <end position="165"/>
    </location>
</feature>